<dbReference type="CDD" id="cd00610">
    <property type="entry name" value="OAT_like"/>
    <property type="match status" value="1"/>
</dbReference>
<dbReference type="InterPro" id="IPR005815">
    <property type="entry name" value="BioA"/>
</dbReference>
<dbReference type="GO" id="GO:0004015">
    <property type="term" value="F:adenosylmethionine-8-amino-7-oxononanoate transaminase activity"/>
    <property type="evidence" value="ECO:0007669"/>
    <property type="project" value="UniProtKB-UniRule"/>
</dbReference>
<dbReference type="UniPathway" id="UPA00078">
    <property type="reaction ID" value="UER00160"/>
</dbReference>
<feature type="modified residue" description="N6-(pyridoxal phosphate)lysine" evidence="11">
    <location>
        <position position="281"/>
    </location>
</feature>
<evidence type="ECO:0000313" key="13">
    <source>
        <dbReference type="Proteomes" id="UP000049855"/>
    </source>
</evidence>
<keyword evidence="4 11" id="KW-0963">Cytoplasm</keyword>
<dbReference type="Gene3D" id="3.90.1150.10">
    <property type="entry name" value="Aspartate Aminotransferase, domain 1"/>
    <property type="match status" value="1"/>
</dbReference>
<dbReference type="PANTHER" id="PTHR42684">
    <property type="entry name" value="ADENOSYLMETHIONINE-8-AMINO-7-OXONONANOATE AMINOTRANSFERASE"/>
    <property type="match status" value="1"/>
</dbReference>
<feature type="binding site" evidence="11">
    <location>
        <position position="146"/>
    </location>
    <ligand>
        <name>substrate</name>
    </ligand>
</feature>
<dbReference type="GO" id="GO:0009102">
    <property type="term" value="P:biotin biosynthetic process"/>
    <property type="evidence" value="ECO:0007669"/>
    <property type="project" value="UniProtKB-UniRule"/>
</dbReference>
<dbReference type="HAMAP" id="MF_00834">
    <property type="entry name" value="BioA"/>
    <property type="match status" value="1"/>
</dbReference>
<gene>
    <name evidence="11" type="primary">bioA</name>
    <name evidence="12" type="ORF">SpAn4DRAFT_2739</name>
</gene>
<feature type="binding site" evidence="11">
    <location>
        <position position="411"/>
    </location>
    <ligand>
        <name>substrate</name>
    </ligand>
</feature>
<keyword evidence="9 11" id="KW-0663">Pyridoxal phosphate</keyword>
<evidence type="ECO:0000256" key="7">
    <source>
        <dbReference type="ARBA" id="ARBA00022691"/>
    </source>
</evidence>
<feature type="binding site" evidence="11">
    <location>
        <position position="316"/>
    </location>
    <ligand>
        <name>substrate</name>
    </ligand>
</feature>
<dbReference type="InterPro" id="IPR005814">
    <property type="entry name" value="Aminotrans_3"/>
</dbReference>
<evidence type="ECO:0000256" key="6">
    <source>
        <dbReference type="ARBA" id="ARBA00022679"/>
    </source>
</evidence>
<reference evidence="13" key="1">
    <citation type="submission" date="2015-03" db="EMBL/GenBank/DDBJ databases">
        <authorList>
            <person name="Nijsse Bart"/>
        </authorList>
    </citation>
    <scope>NUCLEOTIDE SEQUENCE [LARGE SCALE GENOMIC DNA]</scope>
</reference>
<keyword evidence="5 11" id="KW-0032">Aminotransferase</keyword>
<feature type="binding site" evidence="11">
    <location>
        <begin position="317"/>
        <end position="318"/>
    </location>
    <ligand>
        <name>pyridoxal 5'-phosphate</name>
        <dbReference type="ChEBI" id="CHEBI:597326"/>
    </ligand>
</feature>
<proteinExistence type="inferred from homology"/>
<comment type="subunit">
    <text evidence="3 11">Homodimer.</text>
</comment>
<comment type="catalytic activity">
    <reaction evidence="11">
        <text>(8S)-8-amino-7-oxononanoate + S-adenosyl-L-methionine = S-adenosyl-4-methylsulfanyl-2-oxobutanoate + (7R,8S)-7,8-diammoniononanoate</text>
        <dbReference type="Rhea" id="RHEA:16861"/>
        <dbReference type="ChEBI" id="CHEBI:16490"/>
        <dbReference type="ChEBI" id="CHEBI:59789"/>
        <dbReference type="ChEBI" id="CHEBI:149468"/>
        <dbReference type="ChEBI" id="CHEBI:149469"/>
        <dbReference type="EC" id="2.6.1.62"/>
    </reaction>
</comment>
<feature type="binding site" evidence="11">
    <location>
        <position position="252"/>
    </location>
    <ligand>
        <name>pyridoxal 5'-phosphate</name>
        <dbReference type="ChEBI" id="CHEBI:597326"/>
    </ligand>
</feature>
<dbReference type="Pfam" id="PF00202">
    <property type="entry name" value="Aminotran_3"/>
    <property type="match status" value="1"/>
</dbReference>
<dbReference type="SUPFAM" id="SSF53383">
    <property type="entry name" value="PLP-dependent transferases"/>
    <property type="match status" value="1"/>
</dbReference>
<feature type="site" description="Participates in the substrate recognition with KAPA and in a stacking interaction with the adenine ring of SAM" evidence="11">
    <location>
        <position position="16"/>
    </location>
</feature>
<name>A0A0U1KYR9_9FIRM</name>
<dbReference type="EMBL" id="CTRP01000010">
    <property type="protein sequence ID" value="CQR72279.1"/>
    <property type="molecule type" value="Genomic_DNA"/>
</dbReference>
<dbReference type="FunFam" id="3.40.640.10:FF:000078">
    <property type="entry name" value="Adenosylmethionine-8-amino-7-oxononanoate aminotransferase"/>
    <property type="match status" value="1"/>
</dbReference>
<comment type="similarity">
    <text evidence="10 11">Belongs to the class-III pyridoxal-phosphate-dependent aminotransferase family. BioA subfamily.</text>
</comment>
<dbReference type="GO" id="GO:0005737">
    <property type="term" value="C:cytoplasm"/>
    <property type="evidence" value="ECO:0007669"/>
    <property type="project" value="UniProtKB-SubCell"/>
</dbReference>
<dbReference type="PANTHER" id="PTHR42684:SF17">
    <property type="entry name" value="ADENOSYLMETHIONINE-8-AMINO-7-OXONONANOATE AMINOTRANSFERASE"/>
    <property type="match status" value="1"/>
</dbReference>
<feature type="binding site" evidence="11">
    <location>
        <position position="281"/>
    </location>
    <ligand>
        <name>substrate</name>
    </ligand>
</feature>
<dbReference type="InterPro" id="IPR015424">
    <property type="entry name" value="PyrdxlP-dep_Trfase"/>
</dbReference>
<dbReference type="NCBIfam" id="TIGR00508">
    <property type="entry name" value="bioA"/>
    <property type="match status" value="1"/>
</dbReference>
<evidence type="ECO:0000256" key="4">
    <source>
        <dbReference type="ARBA" id="ARBA00022490"/>
    </source>
</evidence>
<evidence type="ECO:0000256" key="1">
    <source>
        <dbReference type="ARBA" id="ARBA00001933"/>
    </source>
</evidence>
<dbReference type="InterPro" id="IPR015422">
    <property type="entry name" value="PyrdxlP-dep_Trfase_small"/>
</dbReference>
<keyword evidence="7 11" id="KW-0949">S-adenosyl-L-methionine</keyword>
<accession>A0A0U1KYR9</accession>
<comment type="function">
    <text evidence="11">Catalyzes the transfer of the alpha-amino group from S-adenosyl-L-methionine (SAM) to 7-keto-8-aminopelargonic acid (KAPA) to form 7,8-diaminopelargonic acid (DAPA). It is the only aminotransferase known to utilize SAM as an amino donor.</text>
</comment>
<comment type="pathway">
    <text evidence="11">Cofactor biosynthesis; biotin biosynthesis; 7,8-diaminononanoate from 8-amino-7-oxononanoate (SAM route): step 1/1.</text>
</comment>
<dbReference type="GO" id="GO:0030170">
    <property type="term" value="F:pyridoxal phosphate binding"/>
    <property type="evidence" value="ECO:0007669"/>
    <property type="project" value="UniProtKB-UniRule"/>
</dbReference>
<evidence type="ECO:0000313" key="12">
    <source>
        <dbReference type="EMBL" id="CQR72279.1"/>
    </source>
</evidence>
<dbReference type="EC" id="2.6.1.62" evidence="11"/>
<dbReference type="RefSeq" id="WP_021167004.1">
    <property type="nucleotide sequence ID" value="NZ_CTRP01000010.1"/>
</dbReference>
<feature type="binding site" evidence="11">
    <location>
        <begin position="113"/>
        <end position="114"/>
    </location>
    <ligand>
        <name>pyridoxal 5'-phosphate</name>
        <dbReference type="ChEBI" id="CHEBI:597326"/>
    </ligand>
</feature>
<keyword evidence="8 11" id="KW-0093">Biotin biosynthesis</keyword>
<keyword evidence="6 11" id="KW-0808">Transferase</keyword>
<evidence type="ECO:0000256" key="5">
    <source>
        <dbReference type="ARBA" id="ARBA00022576"/>
    </source>
</evidence>
<evidence type="ECO:0000256" key="11">
    <source>
        <dbReference type="HAMAP-Rule" id="MF_00834"/>
    </source>
</evidence>
<dbReference type="InterPro" id="IPR015421">
    <property type="entry name" value="PyrdxlP-dep_Trfase_major"/>
</dbReference>
<dbReference type="InterPro" id="IPR049704">
    <property type="entry name" value="Aminotrans_3_PPA_site"/>
</dbReference>
<dbReference type="PROSITE" id="PS00600">
    <property type="entry name" value="AA_TRANSFER_CLASS_3"/>
    <property type="match status" value="1"/>
</dbReference>
<comment type="cofactor">
    <cofactor evidence="1 11">
        <name>pyridoxal 5'-phosphate</name>
        <dbReference type="ChEBI" id="CHEBI:597326"/>
    </cofactor>
</comment>
<dbReference type="Proteomes" id="UP000049855">
    <property type="component" value="Unassembled WGS sequence"/>
</dbReference>
<sequence length="460" mass="50234">MEKTEQKDKQYVWHPFTQMQEWVARPQKVIAAAAGIKLIDTEGNEFYDGVSSLWVNLHGHRKAAIDQAIIDQLGKVAHTTMLGLANIPAAELAKQLVDIAPAGLSKVFYSDDGSTAVEVALKMAFQYWQQQGKPGKQKFIALEQAYHGDTVGAVSVGGIDLFHRIFKPLLFTPAHIPTPSCYHCQLAADPATCKMQCATRLEQVLAEHHEEIAGLIIEPLVQAAAGMLMSPPGYLAKIREISRKYNILFIADEVATGFGRTGKMFACEHEGVAPDLLVLSKGITGGYMPLAATLTTDEIYNAFLGDYSDKKTFYHGHSYTGNPLACAAALANLKIFQEEKVLEGLAPKIAVTAAKLQKIASLDHVGDVRQCGLIIGIELMRDKNSKVSYSWEQAMGASVCLQARRHGLLIRPIGDVVVFMPPLASSVDELEQMLTIIESSIREITEVDIANYGSIQPTDL</sequence>
<organism evidence="12 13">
    <name type="scientific">Sporomusa ovata</name>
    <dbReference type="NCBI Taxonomy" id="2378"/>
    <lineage>
        <taxon>Bacteria</taxon>
        <taxon>Bacillati</taxon>
        <taxon>Bacillota</taxon>
        <taxon>Negativicutes</taxon>
        <taxon>Selenomonadales</taxon>
        <taxon>Sporomusaceae</taxon>
        <taxon>Sporomusa</taxon>
    </lineage>
</organism>
<dbReference type="Gene3D" id="3.40.640.10">
    <property type="entry name" value="Type I PLP-dependent aspartate aminotransferase-like (Major domain)"/>
    <property type="match status" value="1"/>
</dbReference>
<comment type="caution">
    <text evidence="11">Lacks conserved residue(s) required for the propagation of feature annotation.</text>
</comment>
<evidence type="ECO:0000256" key="10">
    <source>
        <dbReference type="ARBA" id="ARBA00060970"/>
    </source>
</evidence>
<dbReference type="AlphaFoldDB" id="A0A0U1KYR9"/>
<evidence type="ECO:0000256" key="3">
    <source>
        <dbReference type="ARBA" id="ARBA00011738"/>
    </source>
</evidence>
<evidence type="ECO:0000256" key="8">
    <source>
        <dbReference type="ARBA" id="ARBA00022756"/>
    </source>
</evidence>
<evidence type="ECO:0000256" key="9">
    <source>
        <dbReference type="ARBA" id="ARBA00022898"/>
    </source>
</evidence>
<keyword evidence="13" id="KW-1185">Reference proteome</keyword>
<comment type="subcellular location">
    <subcellularLocation>
        <location evidence="2 11">Cytoplasm</location>
    </subcellularLocation>
</comment>
<evidence type="ECO:0000256" key="2">
    <source>
        <dbReference type="ARBA" id="ARBA00004496"/>
    </source>
</evidence>
<protein>
    <recommendedName>
        <fullName evidence="11">Adenosylmethionine-8-amino-7-oxononanoate aminotransferase</fullName>
        <ecNumber evidence="11">2.6.1.62</ecNumber>
    </recommendedName>
    <alternativeName>
        <fullName evidence="11">7,8-diamino-pelargonic acid aminotransferase</fullName>
        <shortName evidence="11">DAPA AT</shortName>
        <shortName evidence="11">DAPA aminotransferase</shortName>
    </alternativeName>
    <alternativeName>
        <fullName evidence="11">7,8-diaminononanoate synthase</fullName>
        <shortName evidence="11">DANS</shortName>
    </alternativeName>
    <alternativeName>
        <fullName evidence="11">Diaminopelargonic acid synthase</fullName>
    </alternativeName>
</protein>